<gene>
    <name evidence="13" type="ORF">F1189_17475</name>
</gene>
<dbReference type="Gene3D" id="6.10.340.10">
    <property type="match status" value="1"/>
</dbReference>
<sequence>MPMKSHVSLYRWFRDIPIARKLYFTVGIMALLIGIELFVLLFSLSTLSSLRAYVGGEGLWSKAQKDAVFHLHKYGTSRTEEDYRLFERFMRVPLGDAAARQELLSSRPDMAAARAGFLEGRNHPDDIDGMIDLFTRFSNVSYIEQAIRVWGDAQSIALQLPPLARELHQEINSVHPSQDRINATLAAIYDINRNLTQFEDAFSFTLGEGSLWLERLLRRLLLLTALTVEATGLLLAVSVSRGIQRGLGDILTAARQVSAGELNARATVRSHDEIGTLARSFNAMAQHLQARVKDLARLNQELEREVGDRQRAEAELQEAFAQLETTIGELKRQIAERLRTEEMLRQSEKMKALGQLSGGIAHDFNNLLGVIVGCAEMLADTMQDQPEQEGLAREIIGTALRGSVLTRRLLAVSRNQPLRPQRVDLGALLQDHVELLRRTLGEAIRIEARQAGDLWFTSADPSQIGDALLNLALNARDAMPQGGRLGIEVVNAHLDARRAAAFEVTEGDYVMLALADTGTGMPKEVMRRAIEPFFTTKPPSAGSGLGLSMVYGFAKQSGGHLDLDSVVGAGTTVRLYLPRAPEEAVAQAAAPPVAAPDPRGSETILLVDDNQTLMEVVRRQLAALGYRVLTAASGPAALAILRAGEAVDLLFTDIVLPDGMSGTRLARTARRLRPGLKILFTTGHASGLPRQERQNLLRKPYDRRDLARAVRAALDEVTLTR</sequence>
<keyword evidence="8" id="KW-0175">Coiled coil</keyword>
<dbReference type="InterPro" id="IPR036890">
    <property type="entry name" value="HATPase_C_sf"/>
</dbReference>
<dbReference type="Pfam" id="PF02518">
    <property type="entry name" value="HATPase_c"/>
    <property type="match status" value="1"/>
</dbReference>
<dbReference type="SUPFAM" id="SSF158472">
    <property type="entry name" value="HAMP domain-like"/>
    <property type="match status" value="1"/>
</dbReference>
<feature type="domain" description="HAMP" evidence="12">
    <location>
        <begin position="241"/>
        <end position="293"/>
    </location>
</feature>
<dbReference type="InterPro" id="IPR003660">
    <property type="entry name" value="HAMP_dom"/>
</dbReference>
<dbReference type="PROSITE" id="PS50885">
    <property type="entry name" value="HAMP"/>
    <property type="match status" value="1"/>
</dbReference>
<feature type="domain" description="Histidine kinase" evidence="10">
    <location>
        <begin position="359"/>
        <end position="581"/>
    </location>
</feature>
<dbReference type="PANTHER" id="PTHR43065">
    <property type="entry name" value="SENSOR HISTIDINE KINASE"/>
    <property type="match status" value="1"/>
</dbReference>
<dbReference type="SMART" id="SM00448">
    <property type="entry name" value="REC"/>
    <property type="match status" value="1"/>
</dbReference>
<evidence type="ECO:0000256" key="3">
    <source>
        <dbReference type="ARBA" id="ARBA00012438"/>
    </source>
</evidence>
<evidence type="ECO:0000256" key="9">
    <source>
        <dbReference type="SAM" id="Phobius"/>
    </source>
</evidence>
<evidence type="ECO:0000259" key="12">
    <source>
        <dbReference type="PROSITE" id="PS50885"/>
    </source>
</evidence>
<feature type="transmembrane region" description="Helical" evidence="9">
    <location>
        <begin position="22"/>
        <end position="44"/>
    </location>
</feature>
<feature type="domain" description="Response regulatory" evidence="11">
    <location>
        <begin position="603"/>
        <end position="714"/>
    </location>
</feature>
<dbReference type="InterPro" id="IPR001789">
    <property type="entry name" value="Sig_transdc_resp-reg_receiver"/>
</dbReference>
<accession>A0A5M6ITV2</accession>
<dbReference type="GO" id="GO:0000155">
    <property type="term" value="F:phosphorelay sensor kinase activity"/>
    <property type="evidence" value="ECO:0007669"/>
    <property type="project" value="InterPro"/>
</dbReference>
<dbReference type="Gene3D" id="3.30.565.10">
    <property type="entry name" value="Histidine kinase-like ATPase, C-terminal domain"/>
    <property type="match status" value="1"/>
</dbReference>
<proteinExistence type="predicted"/>
<dbReference type="Proteomes" id="UP000325255">
    <property type="component" value="Unassembled WGS sequence"/>
</dbReference>
<evidence type="ECO:0000259" key="11">
    <source>
        <dbReference type="PROSITE" id="PS50110"/>
    </source>
</evidence>
<dbReference type="CDD" id="cd00082">
    <property type="entry name" value="HisKA"/>
    <property type="match status" value="1"/>
</dbReference>
<dbReference type="InterPro" id="IPR003661">
    <property type="entry name" value="HisK_dim/P_dom"/>
</dbReference>
<dbReference type="SUPFAM" id="SSF55874">
    <property type="entry name" value="ATPase domain of HSP90 chaperone/DNA topoisomerase II/histidine kinase"/>
    <property type="match status" value="1"/>
</dbReference>
<evidence type="ECO:0000256" key="2">
    <source>
        <dbReference type="ARBA" id="ARBA00004370"/>
    </source>
</evidence>
<dbReference type="SMART" id="SM00388">
    <property type="entry name" value="HisKA"/>
    <property type="match status" value="1"/>
</dbReference>
<dbReference type="Pfam" id="PF00512">
    <property type="entry name" value="HisKA"/>
    <property type="match status" value="1"/>
</dbReference>
<dbReference type="Gene3D" id="1.10.287.130">
    <property type="match status" value="1"/>
</dbReference>
<dbReference type="PANTHER" id="PTHR43065:SF49">
    <property type="entry name" value="HISTIDINE KINASE"/>
    <property type="match status" value="1"/>
</dbReference>
<dbReference type="InterPro" id="IPR011006">
    <property type="entry name" value="CheY-like_superfamily"/>
</dbReference>
<dbReference type="AlphaFoldDB" id="A0A5M6ITV2"/>
<dbReference type="SMART" id="SM00304">
    <property type="entry name" value="HAMP"/>
    <property type="match status" value="1"/>
</dbReference>
<dbReference type="PROSITE" id="PS50109">
    <property type="entry name" value="HIS_KIN"/>
    <property type="match status" value="1"/>
</dbReference>
<dbReference type="PRINTS" id="PR00344">
    <property type="entry name" value="BCTRLSENSOR"/>
</dbReference>
<evidence type="ECO:0000313" key="13">
    <source>
        <dbReference type="EMBL" id="KAA5610865.1"/>
    </source>
</evidence>
<dbReference type="Pfam" id="PF00672">
    <property type="entry name" value="HAMP"/>
    <property type="match status" value="1"/>
</dbReference>
<comment type="subcellular location">
    <subcellularLocation>
        <location evidence="2">Membrane</location>
    </subcellularLocation>
</comment>
<dbReference type="SUPFAM" id="SSF47384">
    <property type="entry name" value="Homodimeric domain of signal transducing histidine kinase"/>
    <property type="match status" value="1"/>
</dbReference>
<dbReference type="GO" id="GO:0016020">
    <property type="term" value="C:membrane"/>
    <property type="evidence" value="ECO:0007669"/>
    <property type="project" value="UniProtKB-SubCell"/>
</dbReference>
<dbReference type="InterPro" id="IPR004358">
    <property type="entry name" value="Sig_transdc_His_kin-like_C"/>
</dbReference>
<keyword evidence="9" id="KW-0472">Membrane</keyword>
<dbReference type="Pfam" id="PF00072">
    <property type="entry name" value="Response_reg"/>
    <property type="match status" value="1"/>
</dbReference>
<dbReference type="RefSeq" id="WP_150042148.1">
    <property type="nucleotide sequence ID" value="NZ_OW485601.1"/>
</dbReference>
<evidence type="ECO:0000256" key="6">
    <source>
        <dbReference type="ARBA" id="ARBA00022777"/>
    </source>
</evidence>
<evidence type="ECO:0000259" key="10">
    <source>
        <dbReference type="PROSITE" id="PS50109"/>
    </source>
</evidence>
<dbReference type="InterPro" id="IPR036097">
    <property type="entry name" value="HisK_dim/P_sf"/>
</dbReference>
<dbReference type="CDD" id="cd06225">
    <property type="entry name" value="HAMP"/>
    <property type="match status" value="1"/>
</dbReference>
<dbReference type="SUPFAM" id="SSF52172">
    <property type="entry name" value="CheY-like"/>
    <property type="match status" value="1"/>
</dbReference>
<dbReference type="PROSITE" id="PS50110">
    <property type="entry name" value="RESPONSE_REGULATORY"/>
    <property type="match status" value="1"/>
</dbReference>
<dbReference type="InterPro" id="IPR005467">
    <property type="entry name" value="His_kinase_dom"/>
</dbReference>
<evidence type="ECO:0000256" key="1">
    <source>
        <dbReference type="ARBA" id="ARBA00000085"/>
    </source>
</evidence>
<keyword evidence="4 7" id="KW-0597">Phosphoprotein</keyword>
<evidence type="ECO:0000256" key="7">
    <source>
        <dbReference type="PROSITE-ProRule" id="PRU00169"/>
    </source>
</evidence>
<keyword evidence="5" id="KW-0808">Transferase</keyword>
<dbReference type="Gene3D" id="3.40.50.2300">
    <property type="match status" value="1"/>
</dbReference>
<dbReference type="EMBL" id="VWPK01000027">
    <property type="protein sequence ID" value="KAA5610865.1"/>
    <property type="molecule type" value="Genomic_DNA"/>
</dbReference>
<comment type="catalytic activity">
    <reaction evidence="1">
        <text>ATP + protein L-histidine = ADP + protein N-phospho-L-histidine.</text>
        <dbReference type="EC" id="2.7.13.3"/>
    </reaction>
</comment>
<keyword evidence="9" id="KW-1133">Transmembrane helix</keyword>
<name>A0A5M6ITV2_9PROT</name>
<protein>
    <recommendedName>
        <fullName evidence="3">histidine kinase</fullName>
        <ecNumber evidence="3">2.7.13.3</ecNumber>
    </recommendedName>
</protein>
<organism evidence="13 14">
    <name type="scientific">Rhodovastum atsumiense</name>
    <dbReference type="NCBI Taxonomy" id="504468"/>
    <lineage>
        <taxon>Bacteria</taxon>
        <taxon>Pseudomonadati</taxon>
        <taxon>Pseudomonadota</taxon>
        <taxon>Alphaproteobacteria</taxon>
        <taxon>Acetobacterales</taxon>
        <taxon>Acetobacteraceae</taxon>
        <taxon>Rhodovastum</taxon>
    </lineage>
</organism>
<evidence type="ECO:0000256" key="5">
    <source>
        <dbReference type="ARBA" id="ARBA00022679"/>
    </source>
</evidence>
<dbReference type="SMART" id="SM00387">
    <property type="entry name" value="HATPase_c"/>
    <property type="match status" value="1"/>
</dbReference>
<reference evidence="13 14" key="1">
    <citation type="submission" date="2019-09" db="EMBL/GenBank/DDBJ databases">
        <title>Genome sequence of Rhodovastum atsumiense, a diverse member of the Acetobacteraceae family of non-sulfur purple photosynthetic bacteria.</title>
        <authorList>
            <person name="Meyer T."/>
            <person name="Kyndt J."/>
        </authorList>
    </citation>
    <scope>NUCLEOTIDE SEQUENCE [LARGE SCALE GENOMIC DNA]</scope>
    <source>
        <strain evidence="13 14">DSM 21279</strain>
    </source>
</reference>
<evidence type="ECO:0000256" key="4">
    <source>
        <dbReference type="ARBA" id="ARBA00022553"/>
    </source>
</evidence>
<feature type="coiled-coil region" evidence="8">
    <location>
        <begin position="285"/>
        <end position="333"/>
    </location>
</feature>
<feature type="modified residue" description="4-aspartylphosphate" evidence="7">
    <location>
        <position position="653"/>
    </location>
</feature>
<keyword evidence="14" id="KW-1185">Reference proteome</keyword>
<dbReference type="InterPro" id="IPR003594">
    <property type="entry name" value="HATPase_dom"/>
</dbReference>
<evidence type="ECO:0000313" key="14">
    <source>
        <dbReference type="Proteomes" id="UP000325255"/>
    </source>
</evidence>
<keyword evidence="6" id="KW-0418">Kinase</keyword>
<dbReference type="OrthoDB" id="9796100at2"/>
<comment type="caution">
    <text evidence="13">The sequence shown here is derived from an EMBL/GenBank/DDBJ whole genome shotgun (WGS) entry which is preliminary data.</text>
</comment>
<evidence type="ECO:0000256" key="8">
    <source>
        <dbReference type="SAM" id="Coils"/>
    </source>
</evidence>
<keyword evidence="9" id="KW-0812">Transmembrane</keyword>
<dbReference type="EC" id="2.7.13.3" evidence="3"/>